<feature type="domain" description="Acyclic terpene utilisation N-terminal" evidence="1">
    <location>
        <begin position="4"/>
        <end position="448"/>
    </location>
</feature>
<name>A0A1I2IT95_9GAMM</name>
<dbReference type="EMBL" id="FOOC01000004">
    <property type="protein sequence ID" value="SFF45504.1"/>
    <property type="molecule type" value="Genomic_DNA"/>
</dbReference>
<evidence type="ECO:0000259" key="2">
    <source>
        <dbReference type="Pfam" id="PF23544"/>
    </source>
</evidence>
<dbReference type="OrthoDB" id="9763456at2"/>
<dbReference type="STRING" id="1076937.SAMN04488120_104243"/>
<evidence type="ECO:0000259" key="1">
    <source>
        <dbReference type="Pfam" id="PF07287"/>
    </source>
</evidence>
<dbReference type="Proteomes" id="UP000199771">
    <property type="component" value="Unassembled WGS sequence"/>
</dbReference>
<dbReference type="InterPro" id="IPR010839">
    <property type="entry name" value="AtuA_N"/>
</dbReference>
<proteinExistence type="predicted"/>
<accession>A0A1I2IT95</accession>
<dbReference type="Pfam" id="PF23544">
    <property type="entry name" value="AtuA_ferredoxin"/>
    <property type="match status" value="1"/>
</dbReference>
<dbReference type="PANTHER" id="PTHR47708">
    <property type="match status" value="1"/>
</dbReference>
<dbReference type="Pfam" id="PF07287">
    <property type="entry name" value="AtuA"/>
    <property type="match status" value="1"/>
</dbReference>
<reference evidence="3 4" key="1">
    <citation type="submission" date="2016-10" db="EMBL/GenBank/DDBJ databases">
        <authorList>
            <person name="de Groot N.N."/>
        </authorList>
    </citation>
    <scope>NUCLEOTIDE SEQUENCE [LARGE SCALE GENOMIC DNA]</scope>
    <source>
        <strain evidence="3 4">DSM 23609</strain>
    </source>
</reference>
<dbReference type="AlphaFoldDB" id="A0A1I2IT95"/>
<evidence type="ECO:0008006" key="5">
    <source>
        <dbReference type="Google" id="ProtNLM"/>
    </source>
</evidence>
<protein>
    <recommendedName>
        <fullName evidence="5">Terpene utilization protein AtuA</fullName>
    </recommendedName>
</protein>
<sequence>MTTIRIGCASAFWGDTNTAAAQLVERGNIDYLVFDYLAEITMSILAAKRMKDPNEGYATDFVEHVMAPLLPQIKANGIKVVANAGGVNPLACKKALEDAAAKAGIDLRVGVVLGDDLLPRKKEFSDCVEIDTGARMPPTLVSMNAYLGAFPIARALDAGAEVVITGRCVDSAVALGPMIHAFGWKENEYDKLAAGSVAGHIIECGAQCTGGNFTDWEQVADGYADMGFPIAEVFADGTFEITKPHGTGGLVSVHTVLEQMLYEIGDPRAYLLPDVAVDFTQVRLEQVGENRVRVRGARGQAPTDRYKVSATYPAGMRCAALFMIGGIDAARKGRASATAIVEKVRRQLLAARLGDFSGVDIHCIGAEESYGPHARPGAAATREVVVKIAVQHANPKALKLFAREIAQAATGMAPGFTGYFGSGRPEPHMIPKLFSTLVPKAQVPIEVVVGTERFAVSVPSQGGFVPPPPEPQIDPDVEIADPVHVPLIKLALARSGDKGDHANIGVIARTPDYLPYIEAALSTTAVRQWFAHVLAGGAQGRVERWRLPGTHSLNFMLYHALGGGGAASLRTDPQGKTFAQMLLEFPVPVPRALAAQL</sequence>
<dbReference type="PANTHER" id="PTHR47708:SF2">
    <property type="entry name" value="SI:CH73-132F6.5"/>
    <property type="match status" value="1"/>
</dbReference>
<dbReference type="RefSeq" id="WP_091532898.1">
    <property type="nucleotide sequence ID" value="NZ_FOOC01000004.1"/>
</dbReference>
<evidence type="ECO:0000313" key="4">
    <source>
        <dbReference type="Proteomes" id="UP000199771"/>
    </source>
</evidence>
<gene>
    <name evidence="3" type="ORF">SAMN04488120_104243</name>
</gene>
<feature type="domain" description="AtuA-like ferredoxin-fold" evidence="2">
    <location>
        <begin position="485"/>
        <end position="587"/>
    </location>
</feature>
<evidence type="ECO:0000313" key="3">
    <source>
        <dbReference type="EMBL" id="SFF45504.1"/>
    </source>
</evidence>
<organism evidence="3 4">
    <name type="scientific">Fontimonas thermophila</name>
    <dbReference type="NCBI Taxonomy" id="1076937"/>
    <lineage>
        <taxon>Bacteria</taxon>
        <taxon>Pseudomonadati</taxon>
        <taxon>Pseudomonadota</taxon>
        <taxon>Gammaproteobacteria</taxon>
        <taxon>Nevskiales</taxon>
        <taxon>Nevskiaceae</taxon>
        <taxon>Fontimonas</taxon>
    </lineage>
</organism>
<keyword evidence="4" id="KW-1185">Reference proteome</keyword>
<dbReference type="InterPro" id="IPR056362">
    <property type="entry name" value="AtuA-like_ferredoxin_dom"/>
</dbReference>